<protein>
    <submittedName>
        <fullName evidence="1">Uncharacterized protein</fullName>
    </submittedName>
</protein>
<accession>A0A4R6BD08</accession>
<proteinExistence type="predicted"/>
<evidence type="ECO:0000313" key="1">
    <source>
        <dbReference type="EMBL" id="TDL96672.1"/>
    </source>
</evidence>
<name>A0A4R6BD08_9STAP</name>
<dbReference type="RefSeq" id="WP_133432200.1">
    <property type="nucleotide sequence ID" value="NZ_SCWA01000012.1"/>
</dbReference>
<dbReference type="AlphaFoldDB" id="A0A4R6BD08"/>
<evidence type="ECO:0000313" key="2">
    <source>
        <dbReference type="Proteomes" id="UP000295310"/>
    </source>
</evidence>
<dbReference type="EMBL" id="SCWA01000012">
    <property type="protein sequence ID" value="TDL96672.1"/>
    <property type="molecule type" value="Genomic_DNA"/>
</dbReference>
<sequence length="316" mass="37108">MTEIIPFPGLPDKLNRQLQTYIQNNEFEPAYETILELERHVELSHQQQLQKLEILYALESFLELREEASILLNQGHPNYEVTVYYFLLSLFELGQYQTVIELIDSLRAEEIDHRLKMKLLPLYDQARHRKNLRDRQAADALSDFVNWSADRQVHFIQQLINEENMAYTGTVLELLKSPLHPVVQTVIIQYIQLAGEREIIQVNKFGTSVTFLSSDVVTIDRDFLIEDVLPLVLDWFESNMPDMAGSVQNWMERQALVFYPINFDIDELTIETDVIADCYIYFALSMFQMEEIYPLTLTEDHEHVLDIIKEAVKYEL</sequence>
<reference evidence="1 2" key="1">
    <citation type="submission" date="2019-01" db="EMBL/GenBank/DDBJ databases">
        <title>Draft genome sequences of the type strains of six Macrococcus species.</title>
        <authorList>
            <person name="Mazhar S."/>
            <person name="Altermann E."/>
            <person name="Hill C."/>
            <person name="Mcauliffe O."/>
        </authorList>
    </citation>
    <scope>NUCLEOTIDE SEQUENCE [LARGE SCALE GENOMIC DNA]</scope>
    <source>
        <strain evidence="1 2">CCM4811</strain>
    </source>
</reference>
<dbReference type="Proteomes" id="UP000295310">
    <property type="component" value="Unassembled WGS sequence"/>
</dbReference>
<dbReference type="OrthoDB" id="2418501at2"/>
<organism evidence="1 2">
    <name type="scientific">Macrococcus brunensis</name>
    <dbReference type="NCBI Taxonomy" id="198483"/>
    <lineage>
        <taxon>Bacteria</taxon>
        <taxon>Bacillati</taxon>
        <taxon>Bacillota</taxon>
        <taxon>Bacilli</taxon>
        <taxon>Bacillales</taxon>
        <taxon>Staphylococcaceae</taxon>
        <taxon>Macrococcus</taxon>
    </lineage>
</organism>
<keyword evidence="2" id="KW-1185">Reference proteome</keyword>
<comment type="caution">
    <text evidence="1">The sequence shown here is derived from an EMBL/GenBank/DDBJ whole genome shotgun (WGS) entry which is preliminary data.</text>
</comment>
<gene>
    <name evidence="1" type="ORF">ERX27_07400</name>
</gene>